<evidence type="ECO:0000313" key="2">
    <source>
        <dbReference type="EMBL" id="KAL3880068.1"/>
    </source>
</evidence>
<name>A0ABD3X3J9_SINWO</name>
<dbReference type="AlphaFoldDB" id="A0ABD3X3J9"/>
<dbReference type="Proteomes" id="UP001634394">
    <property type="component" value="Unassembled WGS sequence"/>
</dbReference>
<accession>A0ABD3X3J9</accession>
<evidence type="ECO:0000313" key="3">
    <source>
        <dbReference type="Proteomes" id="UP001634394"/>
    </source>
</evidence>
<feature type="non-terminal residue" evidence="2">
    <location>
        <position position="1"/>
    </location>
</feature>
<feature type="region of interest" description="Disordered" evidence="1">
    <location>
        <begin position="76"/>
        <end position="98"/>
    </location>
</feature>
<sequence length="98" mass="10709">TRGDKPKHYGSTVTVDENIRQYSKDLNESVAAAVNTAVTGVMQEMSWAMKNIEILLQGMTTRTETSRGVIPAVAPKDALTETRRDDRALPSEGLECQG</sequence>
<evidence type="ECO:0000256" key="1">
    <source>
        <dbReference type="SAM" id="MobiDB-lite"/>
    </source>
</evidence>
<comment type="caution">
    <text evidence="2">The sequence shown here is derived from an EMBL/GenBank/DDBJ whole genome shotgun (WGS) entry which is preliminary data.</text>
</comment>
<feature type="compositionally biased region" description="Basic and acidic residues" evidence="1">
    <location>
        <begin position="78"/>
        <end position="89"/>
    </location>
</feature>
<dbReference type="EMBL" id="JBJQND010000004">
    <property type="protein sequence ID" value="KAL3880068.1"/>
    <property type="molecule type" value="Genomic_DNA"/>
</dbReference>
<protein>
    <submittedName>
        <fullName evidence="2">Uncharacterized protein</fullName>
    </submittedName>
</protein>
<proteinExistence type="predicted"/>
<keyword evidence="3" id="KW-1185">Reference proteome</keyword>
<gene>
    <name evidence="2" type="ORF">ACJMK2_032339</name>
</gene>
<organism evidence="2 3">
    <name type="scientific">Sinanodonta woodiana</name>
    <name type="common">Chinese pond mussel</name>
    <name type="synonym">Anodonta woodiana</name>
    <dbReference type="NCBI Taxonomy" id="1069815"/>
    <lineage>
        <taxon>Eukaryota</taxon>
        <taxon>Metazoa</taxon>
        <taxon>Spiralia</taxon>
        <taxon>Lophotrochozoa</taxon>
        <taxon>Mollusca</taxon>
        <taxon>Bivalvia</taxon>
        <taxon>Autobranchia</taxon>
        <taxon>Heteroconchia</taxon>
        <taxon>Palaeoheterodonta</taxon>
        <taxon>Unionida</taxon>
        <taxon>Unionoidea</taxon>
        <taxon>Unionidae</taxon>
        <taxon>Unioninae</taxon>
        <taxon>Sinanodonta</taxon>
    </lineage>
</organism>
<reference evidence="2 3" key="1">
    <citation type="submission" date="2024-11" db="EMBL/GenBank/DDBJ databases">
        <title>Chromosome-level genome assembly of the freshwater bivalve Anodonta woodiana.</title>
        <authorList>
            <person name="Chen X."/>
        </authorList>
    </citation>
    <scope>NUCLEOTIDE SEQUENCE [LARGE SCALE GENOMIC DNA]</scope>
    <source>
        <strain evidence="2">MN2024</strain>
        <tissue evidence="2">Gills</tissue>
    </source>
</reference>